<evidence type="ECO:0000313" key="2">
    <source>
        <dbReference type="EMBL" id="OAP63132.1"/>
    </source>
</evidence>
<dbReference type="AlphaFoldDB" id="A0A178ZTQ2"/>
<name>A0A178ZTQ2_9EURO</name>
<organism evidence="2 3">
    <name type="scientific">Fonsecaea erecta</name>
    <dbReference type="NCBI Taxonomy" id="1367422"/>
    <lineage>
        <taxon>Eukaryota</taxon>
        <taxon>Fungi</taxon>
        <taxon>Dikarya</taxon>
        <taxon>Ascomycota</taxon>
        <taxon>Pezizomycotina</taxon>
        <taxon>Eurotiomycetes</taxon>
        <taxon>Chaetothyriomycetidae</taxon>
        <taxon>Chaetothyriales</taxon>
        <taxon>Herpotrichiellaceae</taxon>
        <taxon>Fonsecaea</taxon>
    </lineage>
</organism>
<protein>
    <submittedName>
        <fullName evidence="2">Uncharacterized protein</fullName>
    </submittedName>
</protein>
<dbReference type="GeneID" id="30006529"/>
<proteinExistence type="predicted"/>
<sequence length="212" mass="21970">MTDGLEDADEDIAGDDEWIGVDDDGDKAEEATTFEVLIVVDGLGAMDDELDDRVELGGADCPFVEVVAAVAIVDIVAAAVVVVVATAEDASNDDEEEEEKEEGARLVVGAVERLEVDTTTEADVALAVDRAGDVELGEVVDENEPAIAVDVDVLRALPPVVTPNVVETTDVTVDEEVSSVVDPPNGTPASKLDVGVSEISEKEVDVVAPGAT</sequence>
<keyword evidence="3" id="KW-1185">Reference proteome</keyword>
<comment type="caution">
    <text evidence="2">The sequence shown here is derived from an EMBL/GenBank/DDBJ whole genome shotgun (WGS) entry which is preliminary data.</text>
</comment>
<dbReference type="RefSeq" id="XP_018696499.1">
    <property type="nucleotide sequence ID" value="XM_018833875.1"/>
</dbReference>
<evidence type="ECO:0000313" key="3">
    <source>
        <dbReference type="Proteomes" id="UP000078343"/>
    </source>
</evidence>
<evidence type="ECO:0000256" key="1">
    <source>
        <dbReference type="SAM" id="MobiDB-lite"/>
    </source>
</evidence>
<dbReference type="Proteomes" id="UP000078343">
    <property type="component" value="Unassembled WGS sequence"/>
</dbReference>
<feature type="region of interest" description="Disordered" evidence="1">
    <location>
        <begin position="1"/>
        <end position="24"/>
    </location>
</feature>
<gene>
    <name evidence="2" type="ORF">AYL99_02359</name>
</gene>
<dbReference type="EMBL" id="LVYI01000002">
    <property type="protein sequence ID" value="OAP63132.1"/>
    <property type="molecule type" value="Genomic_DNA"/>
</dbReference>
<accession>A0A178ZTQ2</accession>
<reference evidence="2 3" key="1">
    <citation type="submission" date="2016-04" db="EMBL/GenBank/DDBJ databases">
        <title>Draft genome of Fonsecaea erecta CBS 125763.</title>
        <authorList>
            <person name="Weiss V.A."/>
            <person name="Vicente V.A."/>
            <person name="Raittz R.T."/>
            <person name="Moreno L.F."/>
            <person name="De Souza E.M."/>
            <person name="Pedrosa F.O."/>
            <person name="Steffens M.B."/>
            <person name="Faoro H."/>
            <person name="Tadra-Sfeir M.Z."/>
            <person name="Najafzadeh M.J."/>
            <person name="Felipe M.S."/>
            <person name="Teixeira M."/>
            <person name="Sun J."/>
            <person name="Xi L."/>
            <person name="Gomes R."/>
            <person name="De Azevedo C.M."/>
            <person name="Salgado C.G."/>
            <person name="Da Silva M.B."/>
            <person name="Nascimento M.F."/>
            <person name="Queiroz-Telles F."/>
            <person name="Attili D.S."/>
            <person name="Gorbushina A."/>
        </authorList>
    </citation>
    <scope>NUCLEOTIDE SEQUENCE [LARGE SCALE GENOMIC DNA]</scope>
    <source>
        <strain evidence="2 3">CBS 125763</strain>
    </source>
</reference>